<dbReference type="OrthoDB" id="7852162at2"/>
<dbReference type="SUPFAM" id="SSF47473">
    <property type="entry name" value="EF-hand"/>
    <property type="match status" value="1"/>
</dbReference>
<keyword evidence="1" id="KW-0732">Signal</keyword>
<gene>
    <name evidence="3" type="ORF">CJ301_05485</name>
</gene>
<feature type="chain" id="PRO_5013867964" description="EF-hand domain-containing protein" evidence="1">
    <location>
        <begin position="24"/>
        <end position="190"/>
    </location>
</feature>
<proteinExistence type="predicted"/>
<name>A0A2G1MIT7_9RHOB</name>
<dbReference type="GO" id="GO:0005509">
    <property type="term" value="F:calcium ion binding"/>
    <property type="evidence" value="ECO:0007669"/>
    <property type="project" value="InterPro"/>
</dbReference>
<dbReference type="AlphaFoldDB" id="A0A2G1MIT7"/>
<dbReference type="PROSITE" id="PS50222">
    <property type="entry name" value="EF_HAND_2"/>
    <property type="match status" value="1"/>
</dbReference>
<dbReference type="InterPro" id="IPR018247">
    <property type="entry name" value="EF_Hand_1_Ca_BS"/>
</dbReference>
<accession>A0A2G1MIT7</accession>
<dbReference type="InterPro" id="IPR002048">
    <property type="entry name" value="EF_hand_dom"/>
</dbReference>
<dbReference type="EMBL" id="NQWH01000006">
    <property type="protein sequence ID" value="PHP28653.1"/>
    <property type="molecule type" value="Genomic_DNA"/>
</dbReference>
<keyword evidence="4" id="KW-1185">Reference proteome</keyword>
<evidence type="ECO:0000313" key="3">
    <source>
        <dbReference type="EMBL" id="PHP28653.1"/>
    </source>
</evidence>
<feature type="signal peptide" evidence="1">
    <location>
        <begin position="1"/>
        <end position="23"/>
    </location>
</feature>
<sequence length="190" mass="21290">MTIKLKLLAAAATAALLAGPATAQMFGDEYGTDYDYDTFNTGFGETGYYDALDTDDDTFLNESEYSTGLYADYDRDNDRVISEEEFGLGTERYLGADYESDFATYDADEDGFLDQEEFGEFYGADYTDHYAGLDTDGDELLSEDEYTTGIYDSADLDDDQVVTIEEEGWFEGWFDGDDIEAEIQEVGEVY</sequence>
<evidence type="ECO:0000259" key="2">
    <source>
        <dbReference type="PROSITE" id="PS50222"/>
    </source>
</evidence>
<protein>
    <recommendedName>
        <fullName evidence="2">EF-hand domain-containing protein</fullName>
    </recommendedName>
</protein>
<organism evidence="3 4">
    <name type="scientific">Limimaricola cinnabarinus</name>
    <dbReference type="NCBI Taxonomy" id="1125964"/>
    <lineage>
        <taxon>Bacteria</taxon>
        <taxon>Pseudomonadati</taxon>
        <taxon>Pseudomonadota</taxon>
        <taxon>Alphaproteobacteria</taxon>
        <taxon>Rhodobacterales</taxon>
        <taxon>Paracoccaceae</taxon>
        <taxon>Limimaricola</taxon>
    </lineage>
</organism>
<evidence type="ECO:0000256" key="1">
    <source>
        <dbReference type="SAM" id="SignalP"/>
    </source>
</evidence>
<dbReference type="Proteomes" id="UP000221860">
    <property type="component" value="Unassembled WGS sequence"/>
</dbReference>
<feature type="domain" description="EF-hand" evidence="2">
    <location>
        <begin position="93"/>
        <end position="128"/>
    </location>
</feature>
<dbReference type="Gene3D" id="1.10.238.10">
    <property type="entry name" value="EF-hand"/>
    <property type="match status" value="1"/>
</dbReference>
<comment type="caution">
    <text evidence="3">The sequence shown here is derived from an EMBL/GenBank/DDBJ whole genome shotgun (WGS) entry which is preliminary data.</text>
</comment>
<dbReference type="PROSITE" id="PS00018">
    <property type="entry name" value="EF_HAND_1"/>
    <property type="match status" value="1"/>
</dbReference>
<dbReference type="RefSeq" id="WP_099275095.1">
    <property type="nucleotide sequence ID" value="NZ_KZ304953.1"/>
</dbReference>
<reference evidence="3 4" key="1">
    <citation type="submission" date="2017-08" db="EMBL/GenBank/DDBJ databases">
        <title>Draft Genome Sequence of Loktanella cinnabarina Strain XM1, Isolated from Coastal Surface Water.</title>
        <authorList>
            <person name="Ma R."/>
            <person name="Wang J."/>
            <person name="Wang Q."/>
            <person name="Ma Z."/>
            <person name="Li J."/>
            <person name="Chen L."/>
        </authorList>
    </citation>
    <scope>NUCLEOTIDE SEQUENCE [LARGE SCALE GENOMIC DNA]</scope>
    <source>
        <strain evidence="3 4">XM1</strain>
    </source>
</reference>
<evidence type="ECO:0000313" key="4">
    <source>
        <dbReference type="Proteomes" id="UP000221860"/>
    </source>
</evidence>
<dbReference type="InterPro" id="IPR011992">
    <property type="entry name" value="EF-hand-dom_pair"/>
</dbReference>